<dbReference type="EMBL" id="WKFB01000815">
    <property type="protein sequence ID" value="KAF6717693.1"/>
    <property type="molecule type" value="Genomic_DNA"/>
</dbReference>
<comment type="caution">
    <text evidence="2">The sequence shown here is derived from an EMBL/GenBank/DDBJ whole genome shotgun (WGS) entry which is preliminary data.</text>
</comment>
<accession>A0A834BWQ7</accession>
<feature type="region of interest" description="Disordered" evidence="1">
    <location>
        <begin position="200"/>
        <end position="230"/>
    </location>
</feature>
<evidence type="ECO:0000313" key="3">
    <source>
        <dbReference type="Proteomes" id="UP000646548"/>
    </source>
</evidence>
<evidence type="ECO:0000313" key="2">
    <source>
        <dbReference type="EMBL" id="KAF6717693.1"/>
    </source>
</evidence>
<name>A0A834BWQ7_ORYME</name>
<feature type="compositionally biased region" description="Polar residues" evidence="1">
    <location>
        <begin position="212"/>
        <end position="222"/>
    </location>
</feature>
<protein>
    <submittedName>
        <fullName evidence="2">Uncharacterized protein</fullName>
    </submittedName>
</protein>
<gene>
    <name evidence="2" type="ORF">FQA47_005700</name>
</gene>
<organism evidence="2 3">
    <name type="scientific">Oryzias melastigma</name>
    <name type="common">Marine medaka</name>
    <dbReference type="NCBI Taxonomy" id="30732"/>
    <lineage>
        <taxon>Eukaryota</taxon>
        <taxon>Metazoa</taxon>
        <taxon>Chordata</taxon>
        <taxon>Craniata</taxon>
        <taxon>Vertebrata</taxon>
        <taxon>Euteleostomi</taxon>
        <taxon>Actinopterygii</taxon>
        <taxon>Neopterygii</taxon>
        <taxon>Teleostei</taxon>
        <taxon>Neoteleostei</taxon>
        <taxon>Acanthomorphata</taxon>
        <taxon>Ovalentaria</taxon>
        <taxon>Atherinomorphae</taxon>
        <taxon>Beloniformes</taxon>
        <taxon>Adrianichthyidae</taxon>
        <taxon>Oryziinae</taxon>
        <taxon>Oryzias</taxon>
    </lineage>
</organism>
<sequence>MWTLINFRRSSQRPPGLTRLLHLQVFLGSPAASAELWSGAGPGLARVLLAEVFRRSGGWMLTGDGKLTWRLEVFLLTDRTLRTLEQCTLALSRFWGLAEVLGLGGSRGWSDFGSSQRRSQSADPHTLCGSADESTMGSICGTFPVSEEEKAVYPHTEAPPPDGKVRICVSSNGDVTGGGVPVGWMDLLVLQTLRSGIKPPSVGVSSCGADTRSMTQPHSTWNLPPGSRVT</sequence>
<dbReference type="Proteomes" id="UP000646548">
    <property type="component" value="Unassembled WGS sequence"/>
</dbReference>
<evidence type="ECO:0000256" key="1">
    <source>
        <dbReference type="SAM" id="MobiDB-lite"/>
    </source>
</evidence>
<proteinExistence type="predicted"/>
<dbReference type="AlphaFoldDB" id="A0A834BWQ7"/>
<reference evidence="2" key="1">
    <citation type="journal article" name="BMC Genomics">
        <title>Long-read sequencing and de novo genome assembly of marine medaka (Oryzias melastigma).</title>
        <authorList>
            <person name="Liang P."/>
            <person name="Saqib H.S.A."/>
            <person name="Ni X."/>
            <person name="Shen Y."/>
        </authorList>
    </citation>
    <scope>NUCLEOTIDE SEQUENCE</scope>
    <source>
        <strain evidence="2">Bigg-433</strain>
    </source>
</reference>